<organism evidence="2">
    <name type="scientific">Longilinea arvoryzae</name>
    <dbReference type="NCBI Taxonomy" id="360412"/>
    <lineage>
        <taxon>Bacteria</taxon>
        <taxon>Bacillati</taxon>
        <taxon>Chloroflexota</taxon>
        <taxon>Anaerolineae</taxon>
        <taxon>Anaerolineales</taxon>
        <taxon>Anaerolineaceae</taxon>
        <taxon>Longilinea</taxon>
    </lineage>
</organism>
<name>A0A0S7BH49_9CHLR</name>
<keyword evidence="3" id="KW-1185">Reference proteome</keyword>
<accession>A0A0S7BH49</accession>
<gene>
    <name evidence="2" type="ORF">LARV_01266</name>
</gene>
<reference evidence="2" key="1">
    <citation type="submission" date="2015-07" db="EMBL/GenBank/DDBJ databases">
        <title>Draft Genome Sequences of Anaerolinea thermolimosa IMO-1, Bellilinea caldifistulae GOMI-1, Leptolinea tardivitalis YMTK-2, Levilinea saccharolytica KIBI-1,Longilinea arvoryzae KOME-1, Previously Described as Members of the Anaerolineaceae (Chloroflexi).</title>
        <authorList>
            <person name="Sekiguchi Y."/>
            <person name="Ohashi A."/>
            <person name="Matsuura N."/>
            <person name="Tourlousse M.D."/>
        </authorList>
    </citation>
    <scope>NUCLEOTIDE SEQUENCE [LARGE SCALE GENOMIC DNA]</scope>
    <source>
        <strain evidence="2">KOME-1</strain>
    </source>
</reference>
<dbReference type="RefSeq" id="WP_075072845.1">
    <property type="nucleotide sequence ID" value="NZ_DF967972.1"/>
</dbReference>
<sequence>MKESTATKQVFALLAMSALIAAASYVDQLLIRLRIQTAKEFVLLPGWWGFYALGLLTVLLAFLLALWVIDGSARGPMIHWLFLIFGLLISFYAPLVAFAGMHGLIPESYRIPILSGDHVLYTARILAVAGLLGLLLKRRKPVETT</sequence>
<dbReference type="AlphaFoldDB" id="A0A0S7BH49"/>
<evidence type="ECO:0000313" key="3">
    <source>
        <dbReference type="Proteomes" id="UP000055060"/>
    </source>
</evidence>
<keyword evidence="1" id="KW-1133">Transmembrane helix</keyword>
<dbReference type="Proteomes" id="UP000055060">
    <property type="component" value="Unassembled WGS sequence"/>
</dbReference>
<evidence type="ECO:0000313" key="2">
    <source>
        <dbReference type="EMBL" id="GAP13512.1"/>
    </source>
</evidence>
<feature type="transmembrane region" description="Helical" evidence="1">
    <location>
        <begin position="119"/>
        <end position="136"/>
    </location>
</feature>
<keyword evidence="1" id="KW-0812">Transmembrane</keyword>
<feature type="transmembrane region" description="Helical" evidence="1">
    <location>
        <begin position="80"/>
        <end position="99"/>
    </location>
</feature>
<dbReference type="EMBL" id="DF967972">
    <property type="protein sequence ID" value="GAP13512.1"/>
    <property type="molecule type" value="Genomic_DNA"/>
</dbReference>
<evidence type="ECO:0000256" key="1">
    <source>
        <dbReference type="SAM" id="Phobius"/>
    </source>
</evidence>
<feature type="transmembrane region" description="Helical" evidence="1">
    <location>
        <begin position="48"/>
        <end position="68"/>
    </location>
</feature>
<keyword evidence="1" id="KW-0472">Membrane</keyword>
<protein>
    <submittedName>
        <fullName evidence="2">Uncharacterized protein</fullName>
    </submittedName>
</protein>
<proteinExistence type="predicted"/>